<dbReference type="Proteomes" id="UP000663760">
    <property type="component" value="Chromosome 7"/>
</dbReference>
<feature type="region of interest" description="Disordered" evidence="1">
    <location>
        <begin position="264"/>
        <end position="285"/>
    </location>
</feature>
<feature type="compositionally biased region" description="Basic residues" evidence="1">
    <location>
        <begin position="70"/>
        <end position="80"/>
    </location>
</feature>
<evidence type="ECO:0000313" key="3">
    <source>
        <dbReference type="Proteomes" id="UP000663760"/>
    </source>
</evidence>
<evidence type="ECO:0000256" key="1">
    <source>
        <dbReference type="SAM" id="MobiDB-lite"/>
    </source>
</evidence>
<feature type="compositionally biased region" description="Basic and acidic residues" evidence="1">
    <location>
        <begin position="226"/>
        <end position="244"/>
    </location>
</feature>
<name>A0A7I8KQ11_SPIIN</name>
<evidence type="ECO:0000313" key="2">
    <source>
        <dbReference type="EMBL" id="CAA7399903.1"/>
    </source>
</evidence>
<gene>
    <name evidence="2" type="ORF">SI8410_07010573</name>
</gene>
<reference evidence="2" key="1">
    <citation type="submission" date="2020-02" db="EMBL/GenBank/DDBJ databases">
        <authorList>
            <person name="Scholz U."/>
            <person name="Mascher M."/>
            <person name="Fiebig A."/>
        </authorList>
    </citation>
    <scope>NUCLEOTIDE SEQUENCE</scope>
</reference>
<protein>
    <submittedName>
        <fullName evidence="2">Uncharacterized protein</fullName>
    </submittedName>
</protein>
<keyword evidence="3" id="KW-1185">Reference proteome</keyword>
<dbReference type="EMBL" id="LR746270">
    <property type="protein sequence ID" value="CAA7399903.1"/>
    <property type="molecule type" value="Genomic_DNA"/>
</dbReference>
<proteinExistence type="predicted"/>
<feature type="region of interest" description="Disordered" evidence="1">
    <location>
        <begin position="226"/>
        <end position="246"/>
    </location>
</feature>
<feature type="region of interest" description="Disordered" evidence="1">
    <location>
        <begin position="65"/>
        <end position="109"/>
    </location>
</feature>
<dbReference type="AlphaFoldDB" id="A0A7I8KQ11"/>
<accession>A0A7I8KQ11</accession>
<sequence length="304" mass="32794">MGKGPNGSFWWLLQNGEGAIVAMAAEGRALPAAIRFAAAPRRPIPFRSKRLAVLRSVAGGAAASLPSLRRPARRTNRLRPKLLETLTPSSPPPQTVPEADPSPGERGVGEDAQTVELQVDGHSFTMEFAESRAVRAEQGDAVGAFLLRSLFLVGFVTLQVACATWFFSSADGKEKRAVDNGAPSAVDNAAVLGQGKEGDLQLGEREVEFRQMVSAIQAMAKEARAAEARKASEKGGDEGPKGDIMEEVNQRVGKVRKRLPRVHRDAKAFGRSPVERGGNKQPKENTRDSFIWVSCCSYLLTSMM</sequence>
<organism evidence="2 3">
    <name type="scientific">Spirodela intermedia</name>
    <name type="common">Intermediate duckweed</name>
    <dbReference type="NCBI Taxonomy" id="51605"/>
    <lineage>
        <taxon>Eukaryota</taxon>
        <taxon>Viridiplantae</taxon>
        <taxon>Streptophyta</taxon>
        <taxon>Embryophyta</taxon>
        <taxon>Tracheophyta</taxon>
        <taxon>Spermatophyta</taxon>
        <taxon>Magnoliopsida</taxon>
        <taxon>Liliopsida</taxon>
        <taxon>Araceae</taxon>
        <taxon>Lemnoideae</taxon>
        <taxon>Spirodela</taxon>
    </lineage>
</organism>